<dbReference type="EMBL" id="BAAFRS010000052">
    <property type="protein sequence ID" value="GAB1220382.1"/>
    <property type="molecule type" value="Genomic_DNA"/>
</dbReference>
<name>A0ABQ0DCF4_9EUKA</name>
<dbReference type="Proteomes" id="UP001628156">
    <property type="component" value="Unassembled WGS sequence"/>
</dbReference>
<gene>
    <name evidence="1" type="ORF">ENUP19_0052G0036</name>
</gene>
<reference evidence="1 2" key="1">
    <citation type="journal article" date="2019" name="PLoS Negl. Trop. Dis.">
        <title>Whole genome sequencing of Entamoeba nuttalli reveals mammalian host-related molecular signatures and a novel octapeptide-repeat surface protein.</title>
        <authorList>
            <person name="Tanaka M."/>
            <person name="Makiuchi T."/>
            <person name="Komiyama T."/>
            <person name="Shiina T."/>
            <person name="Osaki K."/>
            <person name="Tachibana H."/>
        </authorList>
    </citation>
    <scope>NUCLEOTIDE SEQUENCE [LARGE SCALE GENOMIC DNA]</scope>
    <source>
        <strain evidence="1 2">P19-061405</strain>
    </source>
</reference>
<accession>A0ABQ0DCF4</accession>
<comment type="caution">
    <text evidence="1">The sequence shown here is derived from an EMBL/GenBank/DDBJ whole genome shotgun (WGS) entry which is preliminary data.</text>
</comment>
<keyword evidence="2" id="KW-1185">Reference proteome</keyword>
<protein>
    <submittedName>
        <fullName evidence="1">Uncharacterized protein</fullName>
    </submittedName>
</protein>
<organism evidence="1 2">
    <name type="scientific">Entamoeba nuttalli</name>
    <dbReference type="NCBI Taxonomy" id="412467"/>
    <lineage>
        <taxon>Eukaryota</taxon>
        <taxon>Amoebozoa</taxon>
        <taxon>Evosea</taxon>
        <taxon>Archamoebae</taxon>
        <taxon>Mastigamoebida</taxon>
        <taxon>Entamoebidae</taxon>
        <taxon>Entamoeba</taxon>
    </lineage>
</organism>
<evidence type="ECO:0000313" key="2">
    <source>
        <dbReference type="Proteomes" id="UP001628156"/>
    </source>
</evidence>
<evidence type="ECO:0000313" key="1">
    <source>
        <dbReference type="EMBL" id="GAB1220382.1"/>
    </source>
</evidence>
<sequence length="112" mass="13138">MKIDVQGMQEMKGKIRYKIYSLLKEEGVVCDNCCLINDDINEEEEVFNIQEGVTRIASYCFNAQMEVSDVNKIEYEKSCFNGTEIQNKTFSEECFNDYDDLYFIEQFNDGMN</sequence>
<proteinExistence type="predicted"/>